<name>A0A8S1U3B1_PAROT</name>
<evidence type="ECO:0000313" key="2">
    <source>
        <dbReference type="Proteomes" id="UP000683925"/>
    </source>
</evidence>
<dbReference type="EMBL" id="CAJJDP010000038">
    <property type="protein sequence ID" value="CAD8160141.1"/>
    <property type="molecule type" value="Genomic_DNA"/>
</dbReference>
<keyword evidence="2" id="KW-1185">Reference proteome</keyword>
<proteinExistence type="predicted"/>
<evidence type="ECO:0000313" key="1">
    <source>
        <dbReference type="EMBL" id="CAD8160141.1"/>
    </source>
</evidence>
<dbReference type="OrthoDB" id="316189at2759"/>
<reference evidence="1" key="1">
    <citation type="submission" date="2021-01" db="EMBL/GenBank/DDBJ databases">
        <authorList>
            <consortium name="Genoscope - CEA"/>
            <person name="William W."/>
        </authorList>
    </citation>
    <scope>NUCLEOTIDE SEQUENCE</scope>
</reference>
<organism evidence="1 2">
    <name type="scientific">Paramecium octaurelia</name>
    <dbReference type="NCBI Taxonomy" id="43137"/>
    <lineage>
        <taxon>Eukaryota</taxon>
        <taxon>Sar</taxon>
        <taxon>Alveolata</taxon>
        <taxon>Ciliophora</taxon>
        <taxon>Intramacronucleata</taxon>
        <taxon>Oligohymenophorea</taxon>
        <taxon>Peniculida</taxon>
        <taxon>Parameciidae</taxon>
        <taxon>Paramecium</taxon>
    </lineage>
</organism>
<accession>A0A8S1U3B1</accession>
<sequence>MNGVVLEQEKQNRIELEKIQQYNESLQFSNTYKSGNCQVTEGAKLVAEVSNSGSWYFCLFEQAIPKTGKIQFAFQILNGSYFMVGIGFREIIQKNNYVSCYQTGYGTYLISQGGCTYSHHNKEIYGKQLSFTFTNYDIIIIEVCIEHKYIKWSRQNNPQATCVQLDIDTSQQLYPCVVIAHNSKIKLLENIPV</sequence>
<gene>
    <name evidence="1" type="ORF">POCTA_138.1.T0380013</name>
</gene>
<dbReference type="AlphaFoldDB" id="A0A8S1U3B1"/>
<comment type="caution">
    <text evidence="1">The sequence shown here is derived from an EMBL/GenBank/DDBJ whole genome shotgun (WGS) entry which is preliminary data.</text>
</comment>
<protein>
    <submittedName>
        <fullName evidence="1">Uncharacterized protein</fullName>
    </submittedName>
</protein>
<dbReference type="OMA" id="NTHKHAN"/>
<dbReference type="Proteomes" id="UP000683925">
    <property type="component" value="Unassembled WGS sequence"/>
</dbReference>